<name>A0A9P6VZK8_RHOMI</name>
<organism evidence="1 2">
    <name type="scientific">Rhodotorula mucilaginosa</name>
    <name type="common">Yeast</name>
    <name type="synonym">Rhodotorula rubra</name>
    <dbReference type="NCBI Taxonomy" id="5537"/>
    <lineage>
        <taxon>Eukaryota</taxon>
        <taxon>Fungi</taxon>
        <taxon>Dikarya</taxon>
        <taxon>Basidiomycota</taxon>
        <taxon>Pucciniomycotina</taxon>
        <taxon>Microbotryomycetes</taxon>
        <taxon>Sporidiobolales</taxon>
        <taxon>Sporidiobolaceae</taxon>
        <taxon>Rhodotorula</taxon>
    </lineage>
</organism>
<evidence type="ECO:0000313" key="1">
    <source>
        <dbReference type="EMBL" id="KAG0659505.1"/>
    </source>
</evidence>
<gene>
    <name evidence="1" type="ORF">C6P46_005142</name>
</gene>
<dbReference type="EMBL" id="PUHQ01000053">
    <property type="protein sequence ID" value="KAG0659505.1"/>
    <property type="molecule type" value="Genomic_DNA"/>
</dbReference>
<accession>A0A9P6VZK8</accession>
<proteinExistence type="predicted"/>
<dbReference type="AlphaFoldDB" id="A0A9P6VZK8"/>
<evidence type="ECO:0000313" key="2">
    <source>
        <dbReference type="Proteomes" id="UP000777482"/>
    </source>
</evidence>
<keyword evidence="2" id="KW-1185">Reference proteome</keyword>
<reference evidence="1 2" key="1">
    <citation type="submission" date="2020-11" db="EMBL/GenBank/DDBJ databases">
        <title>Kefir isolates.</title>
        <authorList>
            <person name="Marcisauskas S."/>
            <person name="Kim Y."/>
            <person name="Blasche S."/>
        </authorList>
    </citation>
    <scope>NUCLEOTIDE SEQUENCE [LARGE SCALE GENOMIC DNA]</scope>
    <source>
        <strain evidence="1 2">KR</strain>
    </source>
</reference>
<comment type="caution">
    <text evidence="1">The sequence shown here is derived from an EMBL/GenBank/DDBJ whole genome shotgun (WGS) entry which is preliminary data.</text>
</comment>
<protein>
    <submittedName>
        <fullName evidence="1">Uncharacterized protein</fullName>
    </submittedName>
</protein>
<dbReference type="OrthoDB" id="2520809at2759"/>
<dbReference type="Proteomes" id="UP000777482">
    <property type="component" value="Unassembled WGS sequence"/>
</dbReference>
<sequence>MASKGRPADFVRISYCTLDPYGTATHSDDPRHAIATPASAFIPSHRPPLDLYLDSFDPTSLTCTFKPREKEFLRWATCCAYESHDAPLMSLMPANFMITPSSWFRRATADDSQQVAGLVLASDPSQFPSIYPAFYPEIPEKPGAMVQSFEEILPNGWQISYRAKRLDMIEELRTTPEPLWLRNNCRTCVLSVPSYCKVFSLKIPLLDLFRPRDASSDCPCAGHTGLLSPTLHLRQLVIKRLVAAYSKATQVAARSERPLVPVADDGEFVSMWLNCVAPQEGPHKEDDPRYMLAQARKRDRSESDATDFVLDKFDPKTQICTFKPAGEGVLEWPFYCNNAEERAVCPELGHRGFSLVATGAFRRAGKGEPHLKGLTVAVNPKLYPNPWGEFYPQISDELDATISEKDKKLANGWQITYTAGRMDTDPLTEELAGNALGLEDDVGIGDDLFFASRAYCMVDNIKIPLLDLFAPRDLCEEQPWYECETWLRLTLLESTSGRQ</sequence>